<feature type="compositionally biased region" description="Low complexity" evidence="1">
    <location>
        <begin position="177"/>
        <end position="189"/>
    </location>
</feature>
<feature type="region of interest" description="Disordered" evidence="1">
    <location>
        <begin position="177"/>
        <end position="204"/>
    </location>
</feature>
<dbReference type="PANTHER" id="PTHR35393:SF1">
    <property type="entry name" value="SNOAL-LIKE DOMAIN-CONTAINING PROTEIN"/>
    <property type="match status" value="1"/>
</dbReference>
<keyword evidence="4" id="KW-1185">Reference proteome</keyword>
<evidence type="ECO:0000313" key="3">
    <source>
        <dbReference type="EMBL" id="GLB42679.1"/>
    </source>
</evidence>
<protein>
    <recommendedName>
        <fullName evidence="2">SigF-like NTF2-like domain-containing protein</fullName>
    </recommendedName>
</protein>
<feature type="domain" description="SigF-like NTF2-like" evidence="2">
    <location>
        <begin position="1"/>
        <end position="169"/>
    </location>
</feature>
<sequence>MQNPFNDIRDVMKRLTTAKSPDIQKETIDKNFAEDVALRSPFFNIPSGPLSREDVLGVYQWYRVLSPKNQMEITNLVFDQRNSTLYLEISHIFHIRFSPFKSAPSRSIARLKLRKEGKVYVIVAQEEFYHPDDLMNLLAPPLAPVVRFMMLTTSYASAISAKFAQVFGYWRVGAGESYPSDSDDSQSQGDSEDTSRADGRAGEVWNKAFSPRTYNFSRLVPRRPDLKRSRD</sequence>
<dbReference type="AlphaFoldDB" id="A0A9P3PW57"/>
<reference evidence="3" key="1">
    <citation type="submission" date="2022-07" db="EMBL/GenBank/DDBJ databases">
        <title>The genome of Lyophyllum shimeji provides insight into the initial evolution of ectomycorrhizal fungal genome.</title>
        <authorList>
            <person name="Kobayashi Y."/>
            <person name="Shibata T."/>
            <person name="Hirakawa H."/>
            <person name="Shigenobu S."/>
            <person name="Nishiyama T."/>
            <person name="Yamada A."/>
            <person name="Hasebe M."/>
            <person name="Kawaguchi M."/>
        </authorList>
    </citation>
    <scope>NUCLEOTIDE SEQUENCE</scope>
    <source>
        <strain evidence="3">AT787</strain>
    </source>
</reference>
<evidence type="ECO:0000256" key="1">
    <source>
        <dbReference type="SAM" id="MobiDB-lite"/>
    </source>
</evidence>
<organism evidence="3 4">
    <name type="scientific">Lyophyllum shimeji</name>
    <name type="common">Hon-shimeji</name>
    <name type="synonym">Tricholoma shimeji</name>
    <dbReference type="NCBI Taxonomy" id="47721"/>
    <lineage>
        <taxon>Eukaryota</taxon>
        <taxon>Fungi</taxon>
        <taxon>Dikarya</taxon>
        <taxon>Basidiomycota</taxon>
        <taxon>Agaricomycotina</taxon>
        <taxon>Agaricomycetes</taxon>
        <taxon>Agaricomycetidae</taxon>
        <taxon>Agaricales</taxon>
        <taxon>Tricholomatineae</taxon>
        <taxon>Lyophyllaceae</taxon>
        <taxon>Lyophyllum</taxon>
    </lineage>
</organism>
<dbReference type="PANTHER" id="PTHR35393">
    <property type="entry name" value="CHROMOSOME 1, WHOLE GENOME SHOTGUN SEQUENCE"/>
    <property type="match status" value="1"/>
</dbReference>
<evidence type="ECO:0000313" key="4">
    <source>
        <dbReference type="Proteomes" id="UP001063166"/>
    </source>
</evidence>
<dbReference type="OrthoDB" id="2344312at2759"/>
<comment type="caution">
    <text evidence="3">The sequence shown here is derived from an EMBL/GenBank/DDBJ whole genome shotgun (WGS) entry which is preliminary data.</text>
</comment>
<evidence type="ECO:0000259" key="2">
    <source>
        <dbReference type="Pfam" id="PF24840"/>
    </source>
</evidence>
<name>A0A9P3PW57_LYOSH</name>
<gene>
    <name evidence="3" type="ORF">LshimejAT787_1201280</name>
</gene>
<dbReference type="InterPro" id="IPR057514">
    <property type="entry name" value="NTF2_SigF"/>
</dbReference>
<dbReference type="Pfam" id="PF24840">
    <property type="entry name" value="NTF2_SigF"/>
    <property type="match status" value="1"/>
</dbReference>
<dbReference type="EMBL" id="BRPK01000012">
    <property type="protein sequence ID" value="GLB42679.1"/>
    <property type="molecule type" value="Genomic_DNA"/>
</dbReference>
<proteinExistence type="predicted"/>
<dbReference type="Proteomes" id="UP001063166">
    <property type="component" value="Unassembled WGS sequence"/>
</dbReference>
<accession>A0A9P3PW57</accession>